<evidence type="ECO:0000313" key="2">
    <source>
        <dbReference type="Proteomes" id="UP001164746"/>
    </source>
</evidence>
<reference evidence="1" key="1">
    <citation type="submission" date="2022-11" db="EMBL/GenBank/DDBJ databases">
        <title>Centuries of genome instability and evolution in soft-shell clam transmissible cancer (bioRxiv).</title>
        <authorList>
            <person name="Hart S.F.M."/>
            <person name="Yonemitsu M.A."/>
            <person name="Giersch R.M."/>
            <person name="Beal B.F."/>
            <person name="Arriagada G."/>
            <person name="Davis B.W."/>
            <person name="Ostrander E.A."/>
            <person name="Goff S.P."/>
            <person name="Metzger M.J."/>
        </authorList>
    </citation>
    <scope>NUCLEOTIDE SEQUENCE</scope>
    <source>
        <strain evidence="1">MELC-2E11</strain>
        <tissue evidence="1">Siphon/mantle</tissue>
    </source>
</reference>
<dbReference type="Proteomes" id="UP001164746">
    <property type="component" value="Chromosome 12"/>
</dbReference>
<proteinExistence type="predicted"/>
<sequence length="77" mass="8333">MEVKLMEAGRVVNRAFQRCTSYGNKAGLLSPPRPPVAVLCYQLESASATALQFPSGGLAAGNVHAPRVRVRRRRCGH</sequence>
<name>A0ABY7FJQ0_MYAAR</name>
<gene>
    <name evidence="1" type="ORF">MAR_015110</name>
</gene>
<organism evidence="1 2">
    <name type="scientific">Mya arenaria</name>
    <name type="common">Soft-shell clam</name>
    <dbReference type="NCBI Taxonomy" id="6604"/>
    <lineage>
        <taxon>Eukaryota</taxon>
        <taxon>Metazoa</taxon>
        <taxon>Spiralia</taxon>
        <taxon>Lophotrochozoa</taxon>
        <taxon>Mollusca</taxon>
        <taxon>Bivalvia</taxon>
        <taxon>Autobranchia</taxon>
        <taxon>Heteroconchia</taxon>
        <taxon>Euheterodonta</taxon>
        <taxon>Imparidentia</taxon>
        <taxon>Neoheterodontei</taxon>
        <taxon>Myida</taxon>
        <taxon>Myoidea</taxon>
        <taxon>Myidae</taxon>
        <taxon>Mya</taxon>
    </lineage>
</organism>
<evidence type="ECO:0000313" key="1">
    <source>
        <dbReference type="EMBL" id="WAR21136.1"/>
    </source>
</evidence>
<accession>A0ABY7FJQ0</accession>
<keyword evidence="2" id="KW-1185">Reference proteome</keyword>
<protein>
    <submittedName>
        <fullName evidence="1">Uncharacterized protein</fullName>
    </submittedName>
</protein>
<dbReference type="EMBL" id="CP111023">
    <property type="protein sequence ID" value="WAR21136.1"/>
    <property type="molecule type" value="Genomic_DNA"/>
</dbReference>